<protein>
    <recommendedName>
        <fullName evidence="1">DUF7025 domain-containing protein</fullName>
    </recommendedName>
</protein>
<dbReference type="AlphaFoldDB" id="A0A2K0UKJ8"/>
<dbReference type="InterPro" id="IPR054289">
    <property type="entry name" value="DUF7025"/>
</dbReference>
<dbReference type="Pfam" id="PF22942">
    <property type="entry name" value="DUF7025"/>
    <property type="match status" value="1"/>
</dbReference>
<organism evidence="2 3">
    <name type="scientific">Trichoderma harzianum</name>
    <name type="common">Hypocrea lixii</name>
    <dbReference type="NCBI Taxonomy" id="5544"/>
    <lineage>
        <taxon>Eukaryota</taxon>
        <taxon>Fungi</taxon>
        <taxon>Dikarya</taxon>
        <taxon>Ascomycota</taxon>
        <taxon>Pezizomycotina</taxon>
        <taxon>Sordariomycetes</taxon>
        <taxon>Hypocreomycetidae</taxon>
        <taxon>Hypocreales</taxon>
        <taxon>Hypocreaceae</taxon>
        <taxon>Trichoderma</taxon>
    </lineage>
</organism>
<proteinExistence type="predicted"/>
<dbReference type="EMBL" id="MTYI01000021">
    <property type="protein sequence ID" value="PNP58304.1"/>
    <property type="molecule type" value="Genomic_DNA"/>
</dbReference>
<dbReference type="PANTHER" id="PTHR46411:SF2">
    <property type="entry name" value="AAA+ ATPASE DOMAIN-CONTAINING PROTEIN"/>
    <property type="match status" value="1"/>
</dbReference>
<evidence type="ECO:0000313" key="3">
    <source>
        <dbReference type="Proteomes" id="UP000236290"/>
    </source>
</evidence>
<comment type="caution">
    <text evidence="2">The sequence shown here is derived from an EMBL/GenBank/DDBJ whole genome shotgun (WGS) entry which is preliminary data.</text>
</comment>
<evidence type="ECO:0000313" key="2">
    <source>
        <dbReference type="EMBL" id="PNP58304.1"/>
    </source>
</evidence>
<name>A0A2K0UKJ8_TRIHA</name>
<reference evidence="2 3" key="1">
    <citation type="submission" date="2017-02" db="EMBL/GenBank/DDBJ databases">
        <title>Genomes of Trichoderma spp. with biocontrol activity.</title>
        <authorList>
            <person name="Gardiner D."/>
            <person name="Kazan K."/>
            <person name="Vos C."/>
            <person name="Harvey P."/>
        </authorList>
    </citation>
    <scope>NUCLEOTIDE SEQUENCE [LARGE SCALE GENOMIC DNA]</scope>
    <source>
        <strain evidence="2 3">Tr1</strain>
    </source>
</reference>
<evidence type="ECO:0000259" key="1">
    <source>
        <dbReference type="Pfam" id="PF22942"/>
    </source>
</evidence>
<accession>A0A2K0UKJ8</accession>
<dbReference type="PANTHER" id="PTHR46411">
    <property type="entry name" value="FAMILY ATPASE, PUTATIVE-RELATED"/>
    <property type="match status" value="1"/>
</dbReference>
<gene>
    <name evidence="2" type="ORF">THARTR1_01819</name>
</gene>
<dbReference type="Proteomes" id="UP000236290">
    <property type="component" value="Unassembled WGS sequence"/>
</dbReference>
<feature type="domain" description="DUF7025" evidence="1">
    <location>
        <begin position="204"/>
        <end position="278"/>
    </location>
</feature>
<sequence>MDATIKLSRPPLGFTDFDTTEVSDAVGRLRFSMRRGKDSVPEEASSEIKVKREVMRFYRGRRGELQNTTYEDHEDQSTKFQRPAEVPSIRICREINERGDVWRRTIEVDSWSFAEFLRKSETFLLHTKWGGSIIEFADPFVELFFRRDALRALHNNADQNTLDQDRDARHNISLAGKILDFLDNDAMDIGRKLEEIASGTLSDIIQFIDVWMLYPPGTLIFELPGDGGLSAYMVDSVTFEKPSLQRSYHSSSLPPLMLHCWAIDYDGVKFGRRAYKLETVFPWKP</sequence>